<feature type="region of interest" description="Disordered" evidence="1">
    <location>
        <begin position="208"/>
        <end position="227"/>
    </location>
</feature>
<dbReference type="AlphaFoldDB" id="A0A6F8ZIE4"/>
<accession>A0A6F8ZIE4</accession>
<dbReference type="EMBL" id="LR778114">
    <property type="protein sequence ID" value="CAB1129495.1"/>
    <property type="molecule type" value="Genomic_DNA"/>
</dbReference>
<reference evidence="2 3" key="1">
    <citation type="submission" date="2020-02" db="EMBL/GenBank/DDBJ databases">
        <authorList>
            <person name="Hogendoorn C."/>
        </authorList>
    </citation>
    <scope>NUCLEOTIDE SEQUENCE [LARGE SCALE GENOMIC DNA]</scope>
    <source>
        <strain evidence="2">R501</strain>
    </source>
</reference>
<protein>
    <submittedName>
        <fullName evidence="2">Uncharacterized protein</fullName>
    </submittedName>
</protein>
<name>A0A6F8ZIE4_9FIRM</name>
<sequence length="227" mass="24821">MTFAGWGQPPDPPVVPIVLRLWRMGIATDGSCAGHRGSPTYITVRPGATEVGEAHWHTLAVIGLRAQWPRGCSVAWSASGVEARYSPLAAEDPAFAHRVRTSLLRQMRRLLDAMGHVWDASGLSWTPWEPVPVPDGVEPATLGTEAWFAFWRARSESERLVAELRWVGQSWSAIALETGLAADACRRMWTDLWSGWRAIAAHGNLGRRPWRSDGPDPVGPSGSGDRG</sequence>
<evidence type="ECO:0000313" key="2">
    <source>
        <dbReference type="EMBL" id="CAB1129495.1"/>
    </source>
</evidence>
<dbReference type="Proteomes" id="UP000503399">
    <property type="component" value="Chromosome"/>
</dbReference>
<organism evidence="2 3">
    <name type="scientific">Candidatus Hydrogenisulfobacillus filiaventi</name>
    <dbReference type="NCBI Taxonomy" id="2707344"/>
    <lineage>
        <taxon>Bacteria</taxon>
        <taxon>Bacillati</taxon>
        <taxon>Bacillota</taxon>
        <taxon>Clostridia</taxon>
        <taxon>Eubacteriales</taxon>
        <taxon>Clostridiales Family XVII. Incertae Sedis</taxon>
        <taxon>Candidatus Hydrogenisulfobacillus</taxon>
    </lineage>
</organism>
<evidence type="ECO:0000313" key="3">
    <source>
        <dbReference type="Proteomes" id="UP000503399"/>
    </source>
</evidence>
<proteinExistence type="predicted"/>
<gene>
    <name evidence="2" type="ORF">R50_1998</name>
</gene>
<evidence type="ECO:0000256" key="1">
    <source>
        <dbReference type="SAM" id="MobiDB-lite"/>
    </source>
</evidence>
<keyword evidence="3" id="KW-1185">Reference proteome</keyword>
<dbReference type="KEGG" id="hfv:R50_1998"/>